<organism evidence="4 5">
    <name type="scientific">Waltera intestinalis</name>
    <dbReference type="NCBI Taxonomy" id="2606635"/>
    <lineage>
        <taxon>Bacteria</taxon>
        <taxon>Bacillati</taxon>
        <taxon>Bacillota</taxon>
        <taxon>Clostridia</taxon>
        <taxon>Lachnospirales</taxon>
        <taxon>Lachnospiraceae</taxon>
        <taxon>Waltera</taxon>
    </lineage>
</organism>
<reference evidence="4 5" key="1">
    <citation type="submission" date="2019-08" db="EMBL/GenBank/DDBJ databases">
        <title>In-depth cultivation of the pig gut microbiome towards novel bacterial diversity and tailored functional studies.</title>
        <authorList>
            <person name="Wylensek D."/>
            <person name="Hitch T.C.A."/>
            <person name="Clavel T."/>
        </authorList>
    </citation>
    <scope>NUCLEOTIDE SEQUENCE [LARGE SCALE GENOMIC DNA]</scope>
    <source>
        <strain evidence="4 5">WCA3-601-WT-6H</strain>
    </source>
</reference>
<dbReference type="EMBL" id="VUMU01000002">
    <property type="protein sequence ID" value="MST56984.1"/>
    <property type="molecule type" value="Genomic_DNA"/>
</dbReference>
<dbReference type="PANTHER" id="PTHR30061:SF50">
    <property type="entry name" value="MALTOSE_MALTODEXTRIN-BINDING PERIPLASMIC PROTEIN"/>
    <property type="match status" value="1"/>
</dbReference>
<evidence type="ECO:0000256" key="3">
    <source>
        <dbReference type="ARBA" id="ARBA00022729"/>
    </source>
</evidence>
<evidence type="ECO:0000256" key="2">
    <source>
        <dbReference type="ARBA" id="ARBA00022448"/>
    </source>
</evidence>
<proteinExistence type="inferred from homology"/>
<gene>
    <name evidence="4" type="ORF">FYJ59_01765</name>
</gene>
<comment type="similarity">
    <text evidence="1">Belongs to the bacterial solute-binding protein 1 family.</text>
</comment>
<evidence type="ECO:0000313" key="4">
    <source>
        <dbReference type="EMBL" id="MST56984.1"/>
    </source>
</evidence>
<dbReference type="GO" id="GO:0055052">
    <property type="term" value="C:ATP-binding cassette (ABC) transporter complex, substrate-binding subunit-containing"/>
    <property type="evidence" value="ECO:0007669"/>
    <property type="project" value="TreeGrafter"/>
</dbReference>
<evidence type="ECO:0000256" key="1">
    <source>
        <dbReference type="ARBA" id="ARBA00008520"/>
    </source>
</evidence>
<dbReference type="PROSITE" id="PS51257">
    <property type="entry name" value="PROKAR_LIPOPROTEIN"/>
    <property type="match status" value="1"/>
</dbReference>
<keyword evidence="5" id="KW-1185">Reference proteome</keyword>
<keyword evidence="2" id="KW-0813">Transport</keyword>
<dbReference type="Pfam" id="PF13416">
    <property type="entry name" value="SBP_bac_8"/>
    <property type="match status" value="1"/>
</dbReference>
<dbReference type="GO" id="GO:1901982">
    <property type="term" value="F:maltose binding"/>
    <property type="evidence" value="ECO:0007669"/>
    <property type="project" value="TreeGrafter"/>
</dbReference>
<comment type="caution">
    <text evidence="4">The sequence shown here is derived from an EMBL/GenBank/DDBJ whole genome shotgun (WGS) entry which is preliminary data.</text>
</comment>
<accession>A0A6L5YFB3</accession>
<protein>
    <submittedName>
        <fullName evidence="4">Extracellular solute-binding protein</fullName>
    </submittedName>
</protein>
<dbReference type="RefSeq" id="WP_154495030.1">
    <property type="nucleotide sequence ID" value="NZ_VUMU01000002.1"/>
</dbReference>
<name>A0A6L5YFB3_9FIRM</name>
<dbReference type="Gene3D" id="3.40.190.10">
    <property type="entry name" value="Periplasmic binding protein-like II"/>
    <property type="match status" value="2"/>
</dbReference>
<keyword evidence="3" id="KW-0732">Signal</keyword>
<evidence type="ECO:0000313" key="5">
    <source>
        <dbReference type="Proteomes" id="UP000476055"/>
    </source>
</evidence>
<dbReference type="GO" id="GO:0015768">
    <property type="term" value="P:maltose transport"/>
    <property type="evidence" value="ECO:0007669"/>
    <property type="project" value="TreeGrafter"/>
</dbReference>
<dbReference type="InterPro" id="IPR006059">
    <property type="entry name" value="SBP"/>
</dbReference>
<sequence length="419" mass="46285">MKNKNQKRIRNRAWAWIVTAGLTIGSLTGCGSQTVEQTAQGEKTDGEVTITIWHDKEDAVTQVLEEEFAQLEPQIHVVLEKKSDLTEALKMVGNDPKAAPDMYFFAHDKIGVYAEMDILSPITDIIPAEELDPYMDNTIEAATYKGTVYQLPIYYETLLFMYNRLYMKDEEVPATTEELYAYMQDNTRGGHYGFVEQHSTPYYAAGWINGFGGYILNDAGEPGLNLPETEEALAYHKKFVDLMPGETEYATVNTLFKEGMAHATIAGPWLIPTVRESGMDVGIASMPVIDETGKPIAPYMGVQGVQVLKNAAENKKDAVEQVLRVLMKDEVGIALAQASGCAPARENCYSYEEVSGDEVVMAMKETAENAVPMPNLPEMDVMWTVASGLLTDVNMAGNDVAESAEKAQKEALQLIESMK</sequence>
<dbReference type="GO" id="GO:0042956">
    <property type="term" value="P:maltodextrin transmembrane transport"/>
    <property type="evidence" value="ECO:0007669"/>
    <property type="project" value="TreeGrafter"/>
</dbReference>
<dbReference type="PANTHER" id="PTHR30061">
    <property type="entry name" value="MALTOSE-BINDING PERIPLASMIC PROTEIN"/>
    <property type="match status" value="1"/>
</dbReference>
<dbReference type="SUPFAM" id="SSF53850">
    <property type="entry name" value="Periplasmic binding protein-like II"/>
    <property type="match status" value="1"/>
</dbReference>
<dbReference type="AlphaFoldDB" id="A0A6L5YFB3"/>
<dbReference type="Proteomes" id="UP000476055">
    <property type="component" value="Unassembled WGS sequence"/>
</dbReference>